<keyword evidence="2" id="KW-0812">Transmembrane</keyword>
<feature type="region of interest" description="Disordered" evidence="1">
    <location>
        <begin position="105"/>
        <end position="146"/>
    </location>
</feature>
<dbReference type="InterPro" id="IPR055997">
    <property type="entry name" value="DUF7575"/>
</dbReference>
<gene>
    <name evidence="4" type="ORF">HSEST_0531</name>
</gene>
<organism evidence="4 5">
    <name type="scientific">Halapricum desulfuricans</name>
    <dbReference type="NCBI Taxonomy" id="2841257"/>
    <lineage>
        <taxon>Archaea</taxon>
        <taxon>Methanobacteriati</taxon>
        <taxon>Methanobacteriota</taxon>
        <taxon>Stenosarchaea group</taxon>
        <taxon>Halobacteria</taxon>
        <taxon>Halobacteriales</taxon>
        <taxon>Haloarculaceae</taxon>
        <taxon>Halapricum</taxon>
    </lineage>
</organism>
<sequence>MGRTRKRPWLAAVLSLLYPGVGHLYLRQWFRALLWLALVFGASLVLIPADIIPEATSASAILEASQSVPLTATIAILLLRLLSMGDAYVLARRLNASQSRRQQAATRLVGSDSDSDPLSSIEGLQSAGDGADPTQGDVAAPQRCPSCGREIEDPELDFCPWCAEPFDSE</sequence>
<proteinExistence type="predicted"/>
<keyword evidence="2" id="KW-1133">Transmembrane helix</keyword>
<dbReference type="RefSeq" id="WP_229122022.1">
    <property type="nucleotide sequence ID" value="NZ_CP064791.1"/>
</dbReference>
<dbReference type="EMBL" id="CP064791">
    <property type="protein sequence ID" value="QSG14078.1"/>
    <property type="molecule type" value="Genomic_DNA"/>
</dbReference>
<dbReference type="Pfam" id="PF24460">
    <property type="entry name" value="DUF7575"/>
    <property type="match status" value="1"/>
</dbReference>
<evidence type="ECO:0000256" key="2">
    <source>
        <dbReference type="SAM" id="Phobius"/>
    </source>
</evidence>
<evidence type="ECO:0000313" key="5">
    <source>
        <dbReference type="Proteomes" id="UP000663292"/>
    </source>
</evidence>
<evidence type="ECO:0000259" key="3">
    <source>
        <dbReference type="Pfam" id="PF24460"/>
    </source>
</evidence>
<dbReference type="GeneID" id="68857169"/>
<evidence type="ECO:0000313" key="4">
    <source>
        <dbReference type="EMBL" id="QSG14078.1"/>
    </source>
</evidence>
<reference evidence="4 5" key="1">
    <citation type="submission" date="2020-11" db="EMBL/GenBank/DDBJ databases">
        <title>Carbohydrate-dependent, anaerobic sulfur respiration: A novel catabolism in halophilic archaea.</title>
        <authorList>
            <person name="Sorokin D.Y."/>
            <person name="Messina E."/>
            <person name="Smedile F."/>
            <person name="La Cono V."/>
            <person name="Hallsworth J.E."/>
            <person name="Yakimov M.M."/>
        </authorList>
    </citation>
    <scope>NUCLEOTIDE SEQUENCE [LARGE SCALE GENOMIC DNA]</scope>
    <source>
        <strain evidence="4 5">HSR-Est</strain>
    </source>
</reference>
<feature type="domain" description="DUF7575" evidence="3">
    <location>
        <begin position="140"/>
        <end position="167"/>
    </location>
</feature>
<protein>
    <submittedName>
        <fullName evidence="4">Membrane protein containing Zn-ribbon domain</fullName>
    </submittedName>
</protein>
<dbReference type="Proteomes" id="UP000663292">
    <property type="component" value="Chromosome"/>
</dbReference>
<evidence type="ECO:0000256" key="1">
    <source>
        <dbReference type="SAM" id="MobiDB-lite"/>
    </source>
</evidence>
<dbReference type="AlphaFoldDB" id="A0A897NMZ8"/>
<accession>A0A897NMZ8</accession>
<keyword evidence="5" id="KW-1185">Reference proteome</keyword>
<name>A0A897NMZ8_9EURY</name>
<feature type="transmembrane region" description="Helical" evidence="2">
    <location>
        <begin position="33"/>
        <end position="52"/>
    </location>
</feature>
<feature type="transmembrane region" description="Helical" evidence="2">
    <location>
        <begin position="72"/>
        <end position="91"/>
    </location>
</feature>
<keyword evidence="2" id="KW-0472">Membrane</keyword>